<dbReference type="Gene3D" id="3.90.550.10">
    <property type="entry name" value="Spore Coat Polysaccharide Biosynthesis Protein SpsA, Chain A"/>
    <property type="match status" value="1"/>
</dbReference>
<dbReference type="Proteomes" id="UP000241362">
    <property type="component" value="Unassembled WGS sequence"/>
</dbReference>
<dbReference type="SUPFAM" id="SSF53448">
    <property type="entry name" value="Nucleotide-diphospho-sugar transferases"/>
    <property type="match status" value="1"/>
</dbReference>
<comment type="caution">
    <text evidence="5">The sequence shown here is derived from an EMBL/GenBank/DDBJ whole genome shotgun (WGS) entry which is preliminary data.</text>
</comment>
<dbReference type="InterPro" id="IPR029044">
    <property type="entry name" value="Nucleotide-diphossugar_trans"/>
</dbReference>
<keyword evidence="3" id="KW-0460">Magnesium</keyword>
<keyword evidence="1 5" id="KW-0808">Transferase</keyword>
<feature type="domain" description="MobA-like NTP transferase" evidence="4">
    <location>
        <begin position="8"/>
        <end position="137"/>
    </location>
</feature>
<evidence type="ECO:0000256" key="3">
    <source>
        <dbReference type="ARBA" id="ARBA00022842"/>
    </source>
</evidence>
<reference evidence="5 6" key="1">
    <citation type="submission" date="2018-03" db="EMBL/GenBank/DDBJ databases">
        <title>Rhodobacter blasticus.</title>
        <authorList>
            <person name="Meyer T.E."/>
            <person name="Miller S."/>
            <person name="Lodha T."/>
            <person name="Gandham S."/>
            <person name="Chintalapati S."/>
            <person name="Chintalapati V.R."/>
        </authorList>
    </citation>
    <scope>NUCLEOTIDE SEQUENCE [LARGE SCALE GENOMIC DNA]</scope>
    <source>
        <strain evidence="5 6">DSM 2131</strain>
    </source>
</reference>
<dbReference type="AlphaFoldDB" id="A0A2T4JF99"/>
<dbReference type="EMBL" id="PZKE01000001">
    <property type="protein sequence ID" value="PTE16594.1"/>
    <property type="molecule type" value="Genomic_DNA"/>
</dbReference>
<dbReference type="Pfam" id="PF12804">
    <property type="entry name" value="NTP_transf_3"/>
    <property type="match status" value="1"/>
</dbReference>
<evidence type="ECO:0000256" key="1">
    <source>
        <dbReference type="ARBA" id="ARBA00022679"/>
    </source>
</evidence>
<proteinExistence type="predicted"/>
<keyword evidence="2" id="KW-0548">Nucleotidyltransferase</keyword>
<name>A0A2T4JF99_FUSBL</name>
<dbReference type="InterPro" id="IPR050065">
    <property type="entry name" value="GlmU-like"/>
</dbReference>
<accession>A0A2T4JF99</accession>
<evidence type="ECO:0000256" key="2">
    <source>
        <dbReference type="ARBA" id="ARBA00022695"/>
    </source>
</evidence>
<organism evidence="5 6">
    <name type="scientific">Fuscovulum blasticum DSM 2131</name>
    <dbReference type="NCBI Taxonomy" id="1188250"/>
    <lineage>
        <taxon>Bacteria</taxon>
        <taxon>Pseudomonadati</taxon>
        <taxon>Pseudomonadota</taxon>
        <taxon>Alphaproteobacteria</taxon>
        <taxon>Rhodobacterales</taxon>
        <taxon>Paracoccaceae</taxon>
        <taxon>Pseudogemmobacter</taxon>
    </lineage>
</organism>
<sequence>MRPFPLMLFAAGFGTRMRELTATRPKPLVPVLGETLLDRALNLAEDAACAPVVVNVHYLGGQIIDHLAGRPGVQISDERAAILDTGGGLRAALPMLGPGPVMTLNPDAVWRGPNPLSLLAKAWEGDRMDALLLVKDRAQVRGRSGKADFRLDAEGRITRAVDETGSLYLGAQILRTDTLSAMTEPVFSLNRLWNRMIAEGRAYALPYAGDWCDVGSPEGLAEAEAMLREGG</sequence>
<dbReference type="CDD" id="cd06422">
    <property type="entry name" value="NTP_transferase_like_1"/>
    <property type="match status" value="1"/>
</dbReference>
<evidence type="ECO:0000313" key="5">
    <source>
        <dbReference type="EMBL" id="PTE16594.1"/>
    </source>
</evidence>
<evidence type="ECO:0000313" key="6">
    <source>
        <dbReference type="Proteomes" id="UP000241362"/>
    </source>
</evidence>
<protein>
    <submittedName>
        <fullName evidence="5">Nucleotidyltransferase</fullName>
    </submittedName>
</protein>
<dbReference type="PANTHER" id="PTHR43584">
    <property type="entry name" value="NUCLEOTIDYL TRANSFERASE"/>
    <property type="match status" value="1"/>
</dbReference>
<keyword evidence="6" id="KW-1185">Reference proteome</keyword>
<gene>
    <name evidence="5" type="ORF">C5F44_01725</name>
</gene>
<dbReference type="InterPro" id="IPR025877">
    <property type="entry name" value="MobA-like_NTP_Trfase"/>
</dbReference>
<dbReference type="PANTHER" id="PTHR43584:SF8">
    <property type="entry name" value="N-ACETYLMURAMATE ALPHA-1-PHOSPHATE URIDYLYLTRANSFERASE"/>
    <property type="match status" value="1"/>
</dbReference>
<evidence type="ECO:0000259" key="4">
    <source>
        <dbReference type="Pfam" id="PF12804"/>
    </source>
</evidence>
<dbReference type="GO" id="GO:0016779">
    <property type="term" value="F:nucleotidyltransferase activity"/>
    <property type="evidence" value="ECO:0007669"/>
    <property type="project" value="UniProtKB-KW"/>
</dbReference>